<feature type="transmembrane region" description="Helical" evidence="7">
    <location>
        <begin position="12"/>
        <end position="36"/>
    </location>
</feature>
<protein>
    <submittedName>
        <fullName evidence="9">Multiple sugar transport system permease protein</fullName>
    </submittedName>
</protein>
<keyword evidence="4 7" id="KW-0812">Transmembrane</keyword>
<evidence type="ECO:0000256" key="5">
    <source>
        <dbReference type="ARBA" id="ARBA00022989"/>
    </source>
</evidence>
<gene>
    <name evidence="9" type="ORF">SAMN05216378_0841</name>
</gene>
<organism evidence="9 10">
    <name type="scientific">Paenibacillus catalpae</name>
    <dbReference type="NCBI Taxonomy" id="1045775"/>
    <lineage>
        <taxon>Bacteria</taxon>
        <taxon>Bacillati</taxon>
        <taxon>Bacillota</taxon>
        <taxon>Bacilli</taxon>
        <taxon>Bacillales</taxon>
        <taxon>Paenibacillaceae</taxon>
        <taxon>Paenibacillus</taxon>
    </lineage>
</organism>
<feature type="transmembrane region" description="Helical" evidence="7">
    <location>
        <begin position="159"/>
        <end position="183"/>
    </location>
</feature>
<keyword evidence="5 7" id="KW-1133">Transmembrane helix</keyword>
<evidence type="ECO:0000259" key="8">
    <source>
        <dbReference type="PROSITE" id="PS50928"/>
    </source>
</evidence>
<accession>A0A1I1U2U4</accession>
<dbReference type="STRING" id="1045775.SAMN05216378_0841"/>
<feature type="transmembrane region" description="Helical" evidence="7">
    <location>
        <begin position="78"/>
        <end position="99"/>
    </location>
</feature>
<feature type="transmembrane region" description="Helical" evidence="7">
    <location>
        <begin position="111"/>
        <end position="131"/>
    </location>
</feature>
<proteinExistence type="inferred from homology"/>
<dbReference type="PANTHER" id="PTHR30193">
    <property type="entry name" value="ABC TRANSPORTER PERMEASE PROTEIN"/>
    <property type="match status" value="1"/>
</dbReference>
<keyword evidence="10" id="KW-1185">Reference proteome</keyword>
<dbReference type="SUPFAM" id="SSF161098">
    <property type="entry name" value="MetI-like"/>
    <property type="match status" value="1"/>
</dbReference>
<dbReference type="RefSeq" id="WP_091181332.1">
    <property type="nucleotide sequence ID" value="NZ_FOMT01000001.1"/>
</dbReference>
<evidence type="ECO:0000256" key="2">
    <source>
        <dbReference type="ARBA" id="ARBA00022448"/>
    </source>
</evidence>
<keyword evidence="9" id="KW-0762">Sugar transport</keyword>
<evidence type="ECO:0000313" key="9">
    <source>
        <dbReference type="EMBL" id="SFD65191.1"/>
    </source>
</evidence>
<feature type="domain" description="ABC transmembrane type-1" evidence="8">
    <location>
        <begin position="74"/>
        <end position="285"/>
    </location>
</feature>
<feature type="transmembrane region" description="Helical" evidence="7">
    <location>
        <begin position="204"/>
        <end position="226"/>
    </location>
</feature>
<feature type="transmembrane region" description="Helical" evidence="7">
    <location>
        <begin position="269"/>
        <end position="294"/>
    </location>
</feature>
<dbReference type="Pfam" id="PF00528">
    <property type="entry name" value="BPD_transp_1"/>
    <property type="match status" value="1"/>
</dbReference>
<evidence type="ECO:0000313" key="10">
    <source>
        <dbReference type="Proteomes" id="UP000198855"/>
    </source>
</evidence>
<keyword evidence="6 7" id="KW-0472">Membrane</keyword>
<name>A0A1I1U2U4_9BACL</name>
<dbReference type="EMBL" id="FOMT01000001">
    <property type="protein sequence ID" value="SFD65191.1"/>
    <property type="molecule type" value="Genomic_DNA"/>
</dbReference>
<dbReference type="InterPro" id="IPR000515">
    <property type="entry name" value="MetI-like"/>
</dbReference>
<dbReference type="InterPro" id="IPR035906">
    <property type="entry name" value="MetI-like_sf"/>
</dbReference>
<dbReference type="GO" id="GO:0055085">
    <property type="term" value="P:transmembrane transport"/>
    <property type="evidence" value="ECO:0007669"/>
    <property type="project" value="InterPro"/>
</dbReference>
<dbReference type="OrthoDB" id="9788108at2"/>
<keyword evidence="3" id="KW-1003">Cell membrane</keyword>
<dbReference type="Proteomes" id="UP000198855">
    <property type="component" value="Unassembled WGS sequence"/>
</dbReference>
<dbReference type="CDD" id="cd06261">
    <property type="entry name" value="TM_PBP2"/>
    <property type="match status" value="1"/>
</dbReference>
<evidence type="ECO:0000256" key="4">
    <source>
        <dbReference type="ARBA" id="ARBA00022692"/>
    </source>
</evidence>
<evidence type="ECO:0000256" key="3">
    <source>
        <dbReference type="ARBA" id="ARBA00022475"/>
    </source>
</evidence>
<dbReference type="GO" id="GO:0005886">
    <property type="term" value="C:plasma membrane"/>
    <property type="evidence" value="ECO:0007669"/>
    <property type="project" value="UniProtKB-SubCell"/>
</dbReference>
<dbReference type="AlphaFoldDB" id="A0A1I1U2U4"/>
<dbReference type="Gene3D" id="1.10.3720.10">
    <property type="entry name" value="MetI-like"/>
    <property type="match status" value="1"/>
</dbReference>
<comment type="subcellular location">
    <subcellularLocation>
        <location evidence="1 7">Cell membrane</location>
        <topology evidence="1 7">Multi-pass membrane protein</topology>
    </subcellularLocation>
</comment>
<reference evidence="10" key="1">
    <citation type="submission" date="2016-10" db="EMBL/GenBank/DDBJ databases">
        <authorList>
            <person name="Varghese N."/>
            <person name="Submissions S."/>
        </authorList>
    </citation>
    <scope>NUCLEOTIDE SEQUENCE [LARGE SCALE GENOMIC DNA]</scope>
    <source>
        <strain evidence="10">CGMCC 1.10784</strain>
    </source>
</reference>
<sequence>MITGRKLWNKEARAGLLFASPVIAGFIIFVLGPMIASFTFSLSEYNVITPLKFIGFGNYANLFDGTDPLFYKSLGVTAYYVILSVPLQILLAFMVALLLNHPIRGKAFFRTIFYMPTIVPAVASSMIWLWLFDPDLGLLNQLLKVFGIPGLQWIYSENLAVPSLVLMSLWTIGGTMVIFLAGLQGIPKHLYESVEVDGGNWLHKLFFITIPLMTPTIFFNLVMGFIGSFQVFGQAYIMTQGGPNNATLFYSYYLYREAFEFSGMGSASAIAWVMFLIILVLTMMVFKTSALWVYSESEGKR</sequence>
<evidence type="ECO:0000256" key="6">
    <source>
        <dbReference type="ARBA" id="ARBA00023136"/>
    </source>
</evidence>
<keyword evidence="2 7" id="KW-0813">Transport</keyword>
<evidence type="ECO:0000256" key="1">
    <source>
        <dbReference type="ARBA" id="ARBA00004651"/>
    </source>
</evidence>
<dbReference type="PANTHER" id="PTHR30193:SF1">
    <property type="entry name" value="ABC TRANSPORTER PERMEASE PROTEIN YESP-RELATED"/>
    <property type="match status" value="1"/>
</dbReference>
<comment type="similarity">
    <text evidence="7">Belongs to the binding-protein-dependent transport system permease family.</text>
</comment>
<evidence type="ECO:0000256" key="7">
    <source>
        <dbReference type="RuleBase" id="RU363032"/>
    </source>
</evidence>
<dbReference type="PROSITE" id="PS50928">
    <property type="entry name" value="ABC_TM1"/>
    <property type="match status" value="1"/>
</dbReference>
<dbReference type="InterPro" id="IPR051393">
    <property type="entry name" value="ABC_transporter_permease"/>
</dbReference>